<evidence type="ECO:0000313" key="3">
    <source>
        <dbReference type="Proteomes" id="UP000188357"/>
    </source>
</evidence>
<keyword evidence="3" id="KW-1185">Reference proteome</keyword>
<feature type="transmembrane region" description="Helical" evidence="1">
    <location>
        <begin position="20"/>
        <end position="43"/>
    </location>
</feature>
<dbReference type="AlphaFoldDB" id="A0A1R4GY63"/>
<sequence length="60" mass="6745">MYTDLTAGVKLRKKHMKYHVALCEALLIEYGIIDIIINIILLLPACTESLILQNQVTMTG</sequence>
<accession>A0A1R4GY63</accession>
<keyword evidence="1" id="KW-0472">Membrane</keyword>
<reference evidence="2 3" key="1">
    <citation type="submission" date="2017-02" db="EMBL/GenBank/DDBJ databases">
        <authorList>
            <person name="Peterson S.W."/>
        </authorList>
    </citation>
    <scope>NUCLEOTIDE SEQUENCE [LARGE SCALE GENOMIC DNA]</scope>
    <source>
        <strain evidence="2">Psychrobacter_piechaudii</strain>
    </source>
</reference>
<dbReference type="Proteomes" id="UP000188357">
    <property type="component" value="Unassembled WGS sequence"/>
</dbReference>
<proteinExistence type="predicted"/>
<organism evidence="2 3">
    <name type="scientific">Psychrobacter piechaudii</name>
    <dbReference type="NCBI Taxonomy" id="1945521"/>
    <lineage>
        <taxon>Bacteria</taxon>
        <taxon>Pseudomonadati</taxon>
        <taxon>Pseudomonadota</taxon>
        <taxon>Gammaproteobacteria</taxon>
        <taxon>Moraxellales</taxon>
        <taxon>Moraxellaceae</taxon>
        <taxon>Psychrobacter</taxon>
    </lineage>
</organism>
<dbReference type="EMBL" id="FUGE01000287">
    <property type="protein sequence ID" value="SJM73147.1"/>
    <property type="molecule type" value="Genomic_DNA"/>
</dbReference>
<evidence type="ECO:0000256" key="1">
    <source>
        <dbReference type="SAM" id="Phobius"/>
    </source>
</evidence>
<name>A0A1R4GY63_9GAMM</name>
<keyword evidence="1" id="KW-1133">Transmembrane helix</keyword>
<protein>
    <submittedName>
        <fullName evidence="2">Uncharacterized protein</fullName>
    </submittedName>
</protein>
<gene>
    <name evidence="2" type="ORF">A1232T_02353</name>
</gene>
<keyword evidence="1" id="KW-0812">Transmembrane</keyword>
<dbReference type="STRING" id="1945521.A1232T_02353"/>
<evidence type="ECO:0000313" key="2">
    <source>
        <dbReference type="EMBL" id="SJM73147.1"/>
    </source>
</evidence>